<dbReference type="AlphaFoldDB" id="A0A538U153"/>
<comment type="caution">
    <text evidence="2">The sequence shown here is derived from an EMBL/GenBank/DDBJ whole genome shotgun (WGS) entry which is preliminary data.</text>
</comment>
<reference evidence="2 3" key="1">
    <citation type="journal article" date="2019" name="Nat. Microbiol.">
        <title>Mediterranean grassland soil C-N compound turnover is dependent on rainfall and depth, and is mediated by genomically divergent microorganisms.</title>
        <authorList>
            <person name="Diamond S."/>
            <person name="Andeer P.F."/>
            <person name="Li Z."/>
            <person name="Crits-Christoph A."/>
            <person name="Burstein D."/>
            <person name="Anantharaman K."/>
            <person name="Lane K.R."/>
            <person name="Thomas B.C."/>
            <person name="Pan C."/>
            <person name="Northen T.R."/>
            <person name="Banfield J.F."/>
        </authorList>
    </citation>
    <scope>NUCLEOTIDE SEQUENCE [LARGE SCALE GENOMIC DNA]</scope>
    <source>
        <strain evidence="2">WS_11</strain>
    </source>
</reference>
<feature type="compositionally biased region" description="Pro residues" evidence="1">
    <location>
        <begin position="248"/>
        <end position="262"/>
    </location>
</feature>
<gene>
    <name evidence="2" type="ORF">E6K81_14495</name>
</gene>
<evidence type="ECO:0008006" key="4">
    <source>
        <dbReference type="Google" id="ProtNLM"/>
    </source>
</evidence>
<evidence type="ECO:0000256" key="1">
    <source>
        <dbReference type="SAM" id="MobiDB-lite"/>
    </source>
</evidence>
<evidence type="ECO:0000313" key="2">
    <source>
        <dbReference type="EMBL" id="TMQ69627.1"/>
    </source>
</evidence>
<feature type="region of interest" description="Disordered" evidence="1">
    <location>
        <begin position="228"/>
        <end position="262"/>
    </location>
</feature>
<name>A0A538U153_UNCEI</name>
<feature type="compositionally biased region" description="Basic and acidic residues" evidence="1">
    <location>
        <begin position="228"/>
        <end position="242"/>
    </location>
</feature>
<organism evidence="2 3">
    <name type="scientific">Eiseniibacteriota bacterium</name>
    <dbReference type="NCBI Taxonomy" id="2212470"/>
    <lineage>
        <taxon>Bacteria</taxon>
        <taxon>Candidatus Eiseniibacteriota</taxon>
    </lineage>
</organism>
<accession>A0A538U153</accession>
<dbReference type="Proteomes" id="UP000319771">
    <property type="component" value="Unassembled WGS sequence"/>
</dbReference>
<evidence type="ECO:0000313" key="3">
    <source>
        <dbReference type="Proteomes" id="UP000319771"/>
    </source>
</evidence>
<dbReference type="EMBL" id="VBPB01000294">
    <property type="protein sequence ID" value="TMQ69627.1"/>
    <property type="molecule type" value="Genomic_DNA"/>
</dbReference>
<sequence>MKRLRGPIALLLATLAFVAILPSQGLASIVDRGSFKVYRGDRVLGAETFEYLDAADSLVLRARQYLTLPSPEGDQPFEKGADLLLGKQDLVLRQYQSNRKFHGEETIRALVIADTHYVAYRERKDAGGEGDSRVLPPGHLFVMDSQMVTLFDLMCRSLPAGAFPDRPINLLALGPRDTMLEAHAASIGNETIRWGGKPVVARKLQIVADSQTTFTLWVGPQGQLLRLSEPRGGLRAERDAPPIKRRTPAPPPPPKTPPKPGG</sequence>
<proteinExistence type="predicted"/>
<protein>
    <recommendedName>
        <fullName evidence="4">DUF3108 domain-containing protein</fullName>
    </recommendedName>
</protein>